<dbReference type="Pfam" id="PF03739">
    <property type="entry name" value="LptF_LptG"/>
    <property type="match status" value="1"/>
</dbReference>
<keyword evidence="3 6" id="KW-0812">Transmembrane</keyword>
<evidence type="ECO:0000313" key="8">
    <source>
        <dbReference type="Proteomes" id="UP000366872"/>
    </source>
</evidence>
<dbReference type="GO" id="GO:0043190">
    <property type="term" value="C:ATP-binding cassette (ABC) transporter complex"/>
    <property type="evidence" value="ECO:0007669"/>
    <property type="project" value="TreeGrafter"/>
</dbReference>
<keyword evidence="2" id="KW-1003">Cell membrane</keyword>
<evidence type="ECO:0000256" key="3">
    <source>
        <dbReference type="ARBA" id="ARBA00022692"/>
    </source>
</evidence>
<gene>
    <name evidence="7" type="ORF">PDESU_03930</name>
</gene>
<feature type="transmembrane region" description="Helical" evidence="6">
    <location>
        <begin position="99"/>
        <end position="117"/>
    </location>
</feature>
<evidence type="ECO:0000256" key="1">
    <source>
        <dbReference type="ARBA" id="ARBA00004651"/>
    </source>
</evidence>
<accession>A0A6C2U6B6</accession>
<evidence type="ECO:0008006" key="9">
    <source>
        <dbReference type="Google" id="ProtNLM"/>
    </source>
</evidence>
<feature type="transmembrane region" description="Helical" evidence="6">
    <location>
        <begin position="53"/>
        <end position="78"/>
    </location>
</feature>
<keyword evidence="5 6" id="KW-0472">Membrane</keyword>
<proteinExistence type="predicted"/>
<dbReference type="RefSeq" id="WP_136080919.1">
    <property type="nucleotide sequence ID" value="NZ_CAAHFG010000002.1"/>
</dbReference>
<evidence type="ECO:0000256" key="2">
    <source>
        <dbReference type="ARBA" id="ARBA00022475"/>
    </source>
</evidence>
<comment type="subcellular location">
    <subcellularLocation>
        <location evidence="1">Cell membrane</location>
        <topology evidence="1">Multi-pass membrane protein</topology>
    </subcellularLocation>
</comment>
<dbReference type="Proteomes" id="UP000366872">
    <property type="component" value="Unassembled WGS sequence"/>
</dbReference>
<dbReference type="GO" id="GO:0015920">
    <property type="term" value="P:lipopolysaccharide transport"/>
    <property type="evidence" value="ECO:0007669"/>
    <property type="project" value="TreeGrafter"/>
</dbReference>
<sequence>MKILVRYLFMNLLMPLLYLLLAFSLLFIIGDLMDNADEFFSSKASLAMMAHYYSLQLPSMVIFIVPICLLLATLYSLSMLTRHSEIVAMRASGVSIYRIVRPYMLMGFFCFLFTAVVNEYTGPKFAYRAHQLLESQKYDSEDVYFEKIPYRNPSSGHTWYIESFDTRTYTMEGITLRQRRADGSDIAKITAKKGRWLDGRWWFEDGTIQRFDTSNNLIQRYDNEGNPLGPAEKFHTREMRNVHEIPEDFMGEAKSAEHQSSLELLKYIRTHGFLSPETLTKYETDFHHKLTMPFFCIIAVIIGIPVGAHTGRKGAFAGIMMAIAMFFGFYGSQFVLEYLAKQMVVLPWVGAWAPVIAFYIIGSFMIYRMR</sequence>
<feature type="transmembrane region" description="Helical" evidence="6">
    <location>
        <begin position="12"/>
        <end position="33"/>
    </location>
</feature>
<keyword evidence="4 6" id="KW-1133">Transmembrane helix</keyword>
<evidence type="ECO:0000256" key="4">
    <source>
        <dbReference type="ARBA" id="ARBA00022989"/>
    </source>
</evidence>
<reference evidence="7 8" key="1">
    <citation type="submission" date="2019-04" db="EMBL/GenBank/DDBJ databases">
        <authorList>
            <person name="Van Vliet M D."/>
        </authorList>
    </citation>
    <scope>NUCLEOTIDE SEQUENCE [LARGE SCALE GENOMIC DNA]</scope>
    <source>
        <strain evidence="7 8">F1</strain>
    </source>
</reference>
<feature type="transmembrane region" description="Helical" evidence="6">
    <location>
        <begin position="315"/>
        <end position="336"/>
    </location>
</feature>
<evidence type="ECO:0000256" key="6">
    <source>
        <dbReference type="SAM" id="Phobius"/>
    </source>
</evidence>
<feature type="transmembrane region" description="Helical" evidence="6">
    <location>
        <begin position="348"/>
        <end position="367"/>
    </location>
</feature>
<dbReference type="PANTHER" id="PTHR33529">
    <property type="entry name" value="SLR0882 PROTEIN-RELATED"/>
    <property type="match status" value="1"/>
</dbReference>
<organism evidence="7 8">
    <name type="scientific">Pontiella desulfatans</name>
    <dbReference type="NCBI Taxonomy" id="2750659"/>
    <lineage>
        <taxon>Bacteria</taxon>
        <taxon>Pseudomonadati</taxon>
        <taxon>Kiritimatiellota</taxon>
        <taxon>Kiritimatiellia</taxon>
        <taxon>Kiritimatiellales</taxon>
        <taxon>Pontiellaceae</taxon>
        <taxon>Pontiella</taxon>
    </lineage>
</organism>
<dbReference type="InterPro" id="IPR005495">
    <property type="entry name" value="LptG/LptF_permease"/>
</dbReference>
<keyword evidence="8" id="KW-1185">Reference proteome</keyword>
<protein>
    <recommendedName>
        <fullName evidence="9">Lipopolysaccharide export system permease protein LptG</fullName>
    </recommendedName>
</protein>
<name>A0A6C2U6B6_PONDE</name>
<evidence type="ECO:0000313" key="7">
    <source>
        <dbReference type="EMBL" id="VGO15347.1"/>
    </source>
</evidence>
<dbReference type="PANTHER" id="PTHR33529:SF6">
    <property type="entry name" value="YJGP_YJGQ FAMILY PERMEASE"/>
    <property type="match status" value="1"/>
</dbReference>
<dbReference type="EMBL" id="CAAHFG010000002">
    <property type="protein sequence ID" value="VGO15347.1"/>
    <property type="molecule type" value="Genomic_DNA"/>
</dbReference>
<evidence type="ECO:0000256" key="5">
    <source>
        <dbReference type="ARBA" id="ARBA00023136"/>
    </source>
</evidence>
<feature type="transmembrane region" description="Helical" evidence="6">
    <location>
        <begin position="290"/>
        <end position="308"/>
    </location>
</feature>
<dbReference type="AlphaFoldDB" id="A0A6C2U6B6"/>